<keyword evidence="3" id="KW-1185">Reference proteome</keyword>
<keyword evidence="2" id="KW-1133">Transmembrane helix</keyword>
<evidence type="ECO:0000256" key="2">
    <source>
        <dbReference type="SAM" id="Phobius"/>
    </source>
</evidence>
<dbReference type="AlphaFoldDB" id="A0A914WGI7"/>
<keyword evidence="2" id="KW-0472">Membrane</keyword>
<feature type="transmembrane region" description="Helical" evidence="2">
    <location>
        <begin position="37"/>
        <end position="58"/>
    </location>
</feature>
<sequence>MLAVAALGSKRSSFSSRAPRAQRANHPFYADDGDGSIAATLCQNVCNFIVVVVVVVVVSSDARSTSGYAELRLLLIQKCRLLLSVTVCVSIVAVEHW</sequence>
<proteinExistence type="predicted"/>
<evidence type="ECO:0000256" key="1">
    <source>
        <dbReference type="SAM" id="MobiDB-lite"/>
    </source>
</evidence>
<name>A0A914WGI7_9BILA</name>
<feature type="region of interest" description="Disordered" evidence="1">
    <location>
        <begin position="1"/>
        <end position="22"/>
    </location>
</feature>
<evidence type="ECO:0000313" key="4">
    <source>
        <dbReference type="WBParaSite" id="PSAMB.scaffold416size52110.g5618.t2"/>
    </source>
</evidence>
<protein>
    <submittedName>
        <fullName evidence="4">Uncharacterized protein</fullName>
    </submittedName>
</protein>
<dbReference type="WBParaSite" id="PSAMB.scaffold416size52110.g5618.t2">
    <property type="protein sequence ID" value="PSAMB.scaffold416size52110.g5618.t2"/>
    <property type="gene ID" value="PSAMB.scaffold416size52110.g5618"/>
</dbReference>
<dbReference type="Proteomes" id="UP000887566">
    <property type="component" value="Unplaced"/>
</dbReference>
<keyword evidence="2" id="KW-0812">Transmembrane</keyword>
<organism evidence="3 4">
    <name type="scientific">Plectus sambesii</name>
    <dbReference type="NCBI Taxonomy" id="2011161"/>
    <lineage>
        <taxon>Eukaryota</taxon>
        <taxon>Metazoa</taxon>
        <taxon>Ecdysozoa</taxon>
        <taxon>Nematoda</taxon>
        <taxon>Chromadorea</taxon>
        <taxon>Plectida</taxon>
        <taxon>Plectina</taxon>
        <taxon>Plectoidea</taxon>
        <taxon>Plectidae</taxon>
        <taxon>Plectus</taxon>
    </lineage>
</organism>
<evidence type="ECO:0000313" key="3">
    <source>
        <dbReference type="Proteomes" id="UP000887566"/>
    </source>
</evidence>
<reference evidence="4" key="1">
    <citation type="submission" date="2022-11" db="UniProtKB">
        <authorList>
            <consortium name="WormBaseParasite"/>
        </authorList>
    </citation>
    <scope>IDENTIFICATION</scope>
</reference>
<accession>A0A914WGI7</accession>